<comment type="caution">
    <text evidence="1">The sequence shown here is derived from an EMBL/GenBank/DDBJ whole genome shotgun (WGS) entry which is preliminary data.</text>
</comment>
<sequence length="71" mass="7547">MRSMDRSWQWGNGGVDLSGTTLLWYENLGAVSFAGGGALEQSLDDFALHGPPVDGVPADVLADLRGIRSSR</sequence>
<protein>
    <submittedName>
        <fullName evidence="1">Uncharacterized protein</fullName>
    </submittedName>
</protein>
<gene>
    <name evidence="1" type="ORF">N1032_16940</name>
</gene>
<reference evidence="1" key="1">
    <citation type="submission" date="2022-08" db="EMBL/GenBank/DDBJ databases">
        <authorList>
            <person name="Deng Y."/>
            <person name="Han X.-F."/>
            <person name="Zhang Y.-Q."/>
        </authorList>
    </citation>
    <scope>NUCLEOTIDE SEQUENCE</scope>
    <source>
        <strain evidence="1">CPCC 203386</strain>
    </source>
</reference>
<name>A0ABT2H662_9MICO</name>
<keyword evidence="2" id="KW-1185">Reference proteome</keyword>
<organism evidence="1 2">
    <name type="scientific">Herbiconiux daphne</name>
    <dbReference type="NCBI Taxonomy" id="2970914"/>
    <lineage>
        <taxon>Bacteria</taxon>
        <taxon>Bacillati</taxon>
        <taxon>Actinomycetota</taxon>
        <taxon>Actinomycetes</taxon>
        <taxon>Micrococcales</taxon>
        <taxon>Microbacteriaceae</taxon>
        <taxon>Herbiconiux</taxon>
    </lineage>
</organism>
<evidence type="ECO:0000313" key="2">
    <source>
        <dbReference type="Proteomes" id="UP001165586"/>
    </source>
</evidence>
<dbReference type="RefSeq" id="WP_259540360.1">
    <property type="nucleotide sequence ID" value="NZ_JANLCJ010000006.1"/>
</dbReference>
<dbReference type="Proteomes" id="UP001165586">
    <property type="component" value="Unassembled WGS sequence"/>
</dbReference>
<dbReference type="EMBL" id="JANLCJ010000006">
    <property type="protein sequence ID" value="MCS5735435.1"/>
    <property type="molecule type" value="Genomic_DNA"/>
</dbReference>
<proteinExistence type="predicted"/>
<accession>A0ABT2H662</accession>
<evidence type="ECO:0000313" key="1">
    <source>
        <dbReference type="EMBL" id="MCS5735435.1"/>
    </source>
</evidence>